<dbReference type="InterPro" id="IPR005235">
    <property type="entry name" value="YmdB-like"/>
</dbReference>
<comment type="caution">
    <text evidence="3">The sequence shown here is derived from an EMBL/GenBank/DDBJ whole genome shotgun (WGS) entry which is preliminary data.</text>
</comment>
<name>A0A9X2L6S0_9PROT</name>
<dbReference type="PANTHER" id="PTHR36303:SF1">
    <property type="entry name" value="2',3'-CYCLIC-NUCLEOTIDE 2'-PHOSPHODIESTERASE"/>
    <property type="match status" value="1"/>
</dbReference>
<feature type="binding site" evidence="2">
    <location>
        <position position="39"/>
    </location>
    <ligand>
        <name>Fe cation</name>
        <dbReference type="ChEBI" id="CHEBI:24875"/>
        <label>2</label>
    </ligand>
</feature>
<accession>A0A9X2L6S0</accession>
<evidence type="ECO:0000313" key="4">
    <source>
        <dbReference type="Proteomes" id="UP001142610"/>
    </source>
</evidence>
<dbReference type="AlphaFoldDB" id="A0A9X2L6S0"/>
<dbReference type="RefSeq" id="WP_256617839.1">
    <property type="nucleotide sequence ID" value="NZ_JANIBC010000001.1"/>
</dbReference>
<dbReference type="InterPro" id="IPR029052">
    <property type="entry name" value="Metallo-depent_PP-like"/>
</dbReference>
<gene>
    <name evidence="3" type="ORF">NOG11_01405</name>
</gene>
<feature type="binding site" evidence="2">
    <location>
        <position position="180"/>
    </location>
    <ligand>
        <name>Fe cation</name>
        <dbReference type="ChEBI" id="CHEBI:24875"/>
        <label>1</label>
    </ligand>
</feature>
<evidence type="ECO:0000256" key="2">
    <source>
        <dbReference type="PIRSR" id="PIRSR004789-51"/>
    </source>
</evidence>
<dbReference type="PIRSF" id="PIRSF004789">
    <property type="entry name" value="DR1281"/>
    <property type="match status" value="1"/>
</dbReference>
<sequence>MRLLYLGDIMGRSGRKAVMDQLPGLRRDLALDFIVVNAENAAGGFGINADIAVDLFSAGADCLVTGNHAFDQRESYELFDDERRLLRPANFPANNPGRGAGLYESRSGHRVLVIQLQGQVFMGPVDDLPPAIERELEGVELGREVDAIIVDVHAEACSEKYSVGHYLDGRVSMVVGSHTHIPTADAQVLPLGTAFQSDAGMCGDYDSVIGMEKGTILERFTTKMKVGRMQPAAGEATICGLLVETDPRTGLALTAEPLRIGGRLSEARPQL</sequence>
<feature type="binding site" evidence="2">
    <location>
        <position position="178"/>
    </location>
    <ligand>
        <name>Fe cation</name>
        <dbReference type="ChEBI" id="CHEBI:24875"/>
        <label>2</label>
    </ligand>
</feature>
<dbReference type="PANTHER" id="PTHR36303">
    <property type="entry name" value="2',3'-CYCLIC-NUCLEOTIDE 2'-PHOSPHODIESTERASE"/>
    <property type="match status" value="1"/>
</dbReference>
<proteinExistence type="predicted"/>
<reference evidence="3" key="1">
    <citation type="submission" date="2022-07" db="EMBL/GenBank/DDBJ databases">
        <title>Parvularcula maris sp. nov., an algicidal bacterium isolated from seawater.</title>
        <authorList>
            <person name="Li F."/>
        </authorList>
    </citation>
    <scope>NUCLEOTIDE SEQUENCE</scope>
    <source>
        <strain evidence="3">BGMRC 0090</strain>
    </source>
</reference>
<feature type="active site" description="Proton donor" evidence="1">
    <location>
        <position position="68"/>
    </location>
</feature>
<keyword evidence="4" id="KW-1185">Reference proteome</keyword>
<dbReference type="SUPFAM" id="SSF56300">
    <property type="entry name" value="Metallo-dependent phosphatases"/>
    <property type="match status" value="1"/>
</dbReference>
<dbReference type="GO" id="GO:0046872">
    <property type="term" value="F:metal ion binding"/>
    <property type="evidence" value="ECO:0007669"/>
    <property type="project" value="UniProtKB-KW"/>
</dbReference>
<dbReference type="Proteomes" id="UP001142610">
    <property type="component" value="Unassembled WGS sequence"/>
</dbReference>
<dbReference type="EMBL" id="JANIBC010000001">
    <property type="protein sequence ID" value="MCQ8184033.1"/>
    <property type="molecule type" value="Genomic_DNA"/>
</dbReference>
<feature type="binding site" evidence="2">
    <location>
        <position position="40"/>
    </location>
    <ligand>
        <name>Fe cation</name>
        <dbReference type="ChEBI" id="CHEBI:24875"/>
        <label>1</label>
    </ligand>
</feature>
<evidence type="ECO:0000313" key="3">
    <source>
        <dbReference type="EMBL" id="MCQ8184033.1"/>
    </source>
</evidence>
<feature type="binding site" evidence="2">
    <location>
        <position position="8"/>
    </location>
    <ligand>
        <name>Fe cation</name>
        <dbReference type="ChEBI" id="CHEBI:24875"/>
        <label>1</label>
    </ligand>
</feature>
<organism evidence="3 4">
    <name type="scientific">Parvularcula maris</name>
    <dbReference type="NCBI Taxonomy" id="2965077"/>
    <lineage>
        <taxon>Bacteria</taxon>
        <taxon>Pseudomonadati</taxon>
        <taxon>Pseudomonadota</taxon>
        <taxon>Alphaproteobacteria</taxon>
        <taxon>Parvularculales</taxon>
        <taxon>Parvularculaceae</taxon>
        <taxon>Parvularcula</taxon>
    </lineage>
</organism>
<dbReference type="Gene3D" id="3.60.21.10">
    <property type="match status" value="1"/>
</dbReference>
<keyword evidence="2" id="KW-0479">Metal-binding</keyword>
<feature type="binding site" evidence="2">
    <location>
        <position position="153"/>
    </location>
    <ligand>
        <name>Fe cation</name>
        <dbReference type="ChEBI" id="CHEBI:24875"/>
        <label>2</label>
    </ligand>
</feature>
<dbReference type="Pfam" id="PF13277">
    <property type="entry name" value="YmdB"/>
    <property type="match status" value="1"/>
</dbReference>
<protein>
    <submittedName>
        <fullName evidence="3">YmdB family metallophosphoesterase</fullName>
    </submittedName>
</protein>
<evidence type="ECO:0000256" key="1">
    <source>
        <dbReference type="PIRSR" id="PIRSR004789-50"/>
    </source>
</evidence>
<dbReference type="GO" id="GO:0004113">
    <property type="term" value="F:2',3'-cyclic-nucleotide 3'-phosphodiesterase activity"/>
    <property type="evidence" value="ECO:0007669"/>
    <property type="project" value="TreeGrafter"/>
</dbReference>
<feature type="binding site" evidence="2">
    <location>
        <position position="67"/>
    </location>
    <ligand>
        <name>Fe cation</name>
        <dbReference type="ChEBI" id="CHEBI:24875"/>
        <label>2</label>
    </ligand>
</feature>
<feature type="binding site" evidence="2">
    <location>
        <position position="39"/>
    </location>
    <ligand>
        <name>Fe cation</name>
        <dbReference type="ChEBI" id="CHEBI:24875"/>
        <label>1</label>
    </ligand>
</feature>